<dbReference type="Gene3D" id="3.40.50.980">
    <property type="match status" value="4"/>
</dbReference>
<dbReference type="GO" id="GO:0005737">
    <property type="term" value="C:cytoplasm"/>
    <property type="evidence" value="ECO:0007669"/>
    <property type="project" value="TreeGrafter"/>
</dbReference>
<feature type="domain" description="Carrier" evidence="7">
    <location>
        <begin position="989"/>
        <end position="1063"/>
    </location>
</feature>
<dbReference type="GO" id="GO:0044550">
    <property type="term" value="P:secondary metabolite biosynthetic process"/>
    <property type="evidence" value="ECO:0007669"/>
    <property type="project" value="UniProtKB-ARBA"/>
</dbReference>
<evidence type="ECO:0000256" key="4">
    <source>
        <dbReference type="ARBA" id="ARBA00022553"/>
    </source>
</evidence>
<dbReference type="Pfam" id="PF00668">
    <property type="entry name" value="Condensation"/>
    <property type="match status" value="3"/>
</dbReference>
<dbReference type="PROSITE" id="PS50075">
    <property type="entry name" value="CARRIER"/>
    <property type="match status" value="2"/>
</dbReference>
<reference evidence="8" key="1">
    <citation type="journal article" date="2006" name="ChemBioChem">
        <title>Deciphering the biosynthesis pathway of the antitumor thiocoraline from a marine actinomycete and its expression in Streptomyces hosts.</title>
        <authorList>
            <person name="Lombo F."/>
            <person name="Velasco A."/>
            <person name="Castro A."/>
            <person name="de la Calle F."/>
            <person name="Brana A.F."/>
            <person name="Sanchez-Puelles J.M."/>
            <person name="Mendez C."/>
            <person name="Salas J.A."/>
        </authorList>
    </citation>
    <scope>NUCLEOTIDE SEQUENCE</scope>
</reference>
<evidence type="ECO:0000256" key="5">
    <source>
        <dbReference type="ARBA" id="ARBA00022737"/>
    </source>
</evidence>
<dbReference type="PANTHER" id="PTHR45527:SF1">
    <property type="entry name" value="FATTY ACID SYNTHASE"/>
    <property type="match status" value="1"/>
</dbReference>
<dbReference type="Pfam" id="PF13193">
    <property type="entry name" value="AMP-binding_C"/>
    <property type="match status" value="2"/>
</dbReference>
<feature type="domain" description="Carrier" evidence="7">
    <location>
        <begin position="2506"/>
        <end position="2581"/>
    </location>
</feature>
<dbReference type="InterPro" id="IPR020806">
    <property type="entry name" value="PKS_PP-bd"/>
</dbReference>
<dbReference type="GO" id="GO:0003824">
    <property type="term" value="F:catalytic activity"/>
    <property type="evidence" value="ECO:0007669"/>
    <property type="project" value="InterPro"/>
</dbReference>
<dbReference type="GO" id="GO:0017000">
    <property type="term" value="P:antibiotic biosynthetic process"/>
    <property type="evidence" value="ECO:0007669"/>
    <property type="project" value="UniProtKB-KW"/>
</dbReference>
<dbReference type="FunFam" id="3.30.300.30:FF:000010">
    <property type="entry name" value="Enterobactin synthetase component F"/>
    <property type="match status" value="1"/>
</dbReference>
<dbReference type="NCBIfam" id="TIGR01720">
    <property type="entry name" value="NRPS-para261"/>
    <property type="match status" value="1"/>
</dbReference>
<dbReference type="SUPFAM" id="SSF47336">
    <property type="entry name" value="ACP-like"/>
    <property type="match status" value="2"/>
</dbReference>
<evidence type="ECO:0000256" key="2">
    <source>
        <dbReference type="ARBA" id="ARBA00006432"/>
    </source>
</evidence>
<dbReference type="Gene3D" id="3.30.300.30">
    <property type="match status" value="2"/>
</dbReference>
<keyword evidence="5" id="KW-0677">Repeat</keyword>
<dbReference type="Gene3D" id="3.30.559.30">
    <property type="entry name" value="Nonribosomal peptide synthetase, condensation domain"/>
    <property type="match status" value="3"/>
</dbReference>
<comment type="cofactor">
    <cofactor evidence="1">
        <name>pantetheine 4'-phosphate</name>
        <dbReference type="ChEBI" id="CHEBI:47942"/>
    </cofactor>
</comment>
<keyword evidence="4" id="KW-0597">Phosphoprotein</keyword>
<dbReference type="InterPro" id="IPR009081">
    <property type="entry name" value="PP-bd_ACP"/>
</dbReference>
<dbReference type="PANTHER" id="PTHR45527">
    <property type="entry name" value="NONRIBOSOMAL PEPTIDE SYNTHETASE"/>
    <property type="match status" value="1"/>
</dbReference>
<dbReference type="NCBIfam" id="TIGR01733">
    <property type="entry name" value="AA-adenyl-dom"/>
    <property type="match status" value="2"/>
</dbReference>
<dbReference type="InterPro" id="IPR045851">
    <property type="entry name" value="AMP-bd_C_sf"/>
</dbReference>
<dbReference type="FunFam" id="1.10.1200.10:FF:000016">
    <property type="entry name" value="Non-ribosomal peptide synthase"/>
    <property type="match status" value="1"/>
</dbReference>
<evidence type="ECO:0000256" key="6">
    <source>
        <dbReference type="ARBA" id="ARBA00023194"/>
    </source>
</evidence>
<dbReference type="InterPro" id="IPR029058">
    <property type="entry name" value="AB_hydrolase_fold"/>
</dbReference>
<dbReference type="InterPro" id="IPR023213">
    <property type="entry name" value="CAT-like_dom_sf"/>
</dbReference>
<dbReference type="SUPFAM" id="SSF56801">
    <property type="entry name" value="Acetyl-CoA synthetase-like"/>
    <property type="match status" value="2"/>
</dbReference>
<dbReference type="InterPro" id="IPR025110">
    <property type="entry name" value="AMP-bd_C"/>
</dbReference>
<dbReference type="InterPro" id="IPR036736">
    <property type="entry name" value="ACP-like_sf"/>
</dbReference>
<dbReference type="CDD" id="cd05930">
    <property type="entry name" value="A_NRPS"/>
    <property type="match status" value="1"/>
</dbReference>
<dbReference type="GO" id="GO:0008610">
    <property type="term" value="P:lipid biosynthetic process"/>
    <property type="evidence" value="ECO:0007669"/>
    <property type="project" value="UniProtKB-ARBA"/>
</dbReference>
<dbReference type="FunFam" id="2.30.38.10:FF:000001">
    <property type="entry name" value="Non-ribosomal peptide synthetase PvdI"/>
    <property type="match status" value="2"/>
</dbReference>
<comment type="similarity">
    <text evidence="2">Belongs to the ATP-dependent AMP-binding enzyme family.</text>
</comment>
<evidence type="ECO:0000313" key="8">
    <source>
        <dbReference type="EMBL" id="CAJ34374.1"/>
    </source>
</evidence>
<dbReference type="Gene3D" id="3.40.50.1820">
    <property type="entry name" value="alpha/beta hydrolase"/>
    <property type="match status" value="1"/>
</dbReference>
<dbReference type="FunFam" id="1.10.1200.10:FF:000005">
    <property type="entry name" value="Nonribosomal peptide synthetase 1"/>
    <property type="match status" value="1"/>
</dbReference>
<dbReference type="Pfam" id="PF00501">
    <property type="entry name" value="AMP-binding"/>
    <property type="match status" value="2"/>
</dbReference>
<keyword evidence="3" id="KW-0596">Phosphopantetheine</keyword>
<dbReference type="SUPFAM" id="SSF52777">
    <property type="entry name" value="CoA-dependent acyltransferases"/>
    <property type="match status" value="6"/>
</dbReference>
<dbReference type="BioCyc" id="MetaCyc:MONOMER-19607"/>
<dbReference type="InterPro" id="IPR010060">
    <property type="entry name" value="NRPS_synth"/>
</dbReference>
<dbReference type="Gene3D" id="3.30.559.10">
    <property type="entry name" value="Chloramphenicol acetyltransferase-like domain"/>
    <property type="match status" value="3"/>
</dbReference>
<dbReference type="GO" id="GO:0072330">
    <property type="term" value="P:monocarboxylic acid biosynthetic process"/>
    <property type="evidence" value="ECO:0007669"/>
    <property type="project" value="UniProtKB-ARBA"/>
</dbReference>
<evidence type="ECO:0000256" key="1">
    <source>
        <dbReference type="ARBA" id="ARBA00001957"/>
    </source>
</evidence>
<protein>
    <submittedName>
        <fullName evidence="8">NRPS protein</fullName>
    </submittedName>
</protein>
<name>Q333U8_9ACTN</name>
<dbReference type="Gene3D" id="2.30.38.10">
    <property type="entry name" value="Luciferase, Domain 3"/>
    <property type="match status" value="2"/>
</dbReference>
<proteinExistence type="inferred from homology"/>
<evidence type="ECO:0000259" key="7">
    <source>
        <dbReference type="PROSITE" id="PS50075"/>
    </source>
</evidence>
<dbReference type="GO" id="GO:0043041">
    <property type="term" value="P:amino acid activation for nonribosomal peptide biosynthetic process"/>
    <property type="evidence" value="ECO:0007669"/>
    <property type="project" value="TreeGrafter"/>
</dbReference>
<evidence type="ECO:0000256" key="3">
    <source>
        <dbReference type="ARBA" id="ARBA00022450"/>
    </source>
</evidence>
<dbReference type="GO" id="GO:0031177">
    <property type="term" value="F:phosphopantetheine binding"/>
    <property type="evidence" value="ECO:0007669"/>
    <property type="project" value="InterPro"/>
</dbReference>
<dbReference type="InterPro" id="IPR000873">
    <property type="entry name" value="AMP-dep_synth/lig_dom"/>
</dbReference>
<accession>Q333U8</accession>
<dbReference type="InterPro" id="IPR001242">
    <property type="entry name" value="Condensation_dom"/>
</dbReference>
<gene>
    <name evidence="8" type="primary">tioR</name>
</gene>
<dbReference type="Gene3D" id="1.10.1200.10">
    <property type="entry name" value="ACP-like"/>
    <property type="match status" value="1"/>
</dbReference>
<dbReference type="PROSITE" id="PS00012">
    <property type="entry name" value="PHOSPHOPANTETHEINE"/>
    <property type="match status" value="2"/>
</dbReference>
<dbReference type="SMART" id="SM00823">
    <property type="entry name" value="PKS_PP"/>
    <property type="match status" value="2"/>
</dbReference>
<organism evidence="8">
    <name type="scientific">Micromonospora sp. ML1</name>
    <dbReference type="NCBI Taxonomy" id="349725"/>
    <lineage>
        <taxon>Bacteria</taxon>
        <taxon>Bacillati</taxon>
        <taxon>Actinomycetota</taxon>
        <taxon>Actinomycetes</taxon>
        <taxon>Micromonosporales</taxon>
        <taxon>Micromonosporaceae</taxon>
        <taxon>Micromonospora</taxon>
    </lineage>
</organism>
<dbReference type="Pfam" id="PF00550">
    <property type="entry name" value="PP-binding"/>
    <property type="match status" value="2"/>
</dbReference>
<dbReference type="FunFam" id="3.40.50.12780:FF:000012">
    <property type="entry name" value="Non-ribosomal peptide synthetase"/>
    <property type="match status" value="1"/>
</dbReference>
<dbReference type="EMBL" id="AM113472">
    <property type="protein sequence ID" value="CAJ34374.1"/>
    <property type="molecule type" value="Genomic_DNA"/>
</dbReference>
<keyword evidence="6" id="KW-0045">Antibiotic biosynthesis</keyword>
<sequence length="2594" mass="277963">MGYGGVSSAQEAMWLEQNLAPEVPNSTTTIWDVRGELHLPDLEDALRTALGETSALLVNFRRESDELRIVPRKLDAWEPFRIDASDAADPAAAAREFLTEQIRRPFDLGADALFRIGTVRLGDGHHLLCLIMHHILTDAFGVFTLLSQRVAEIYRALRADSPVPDRPDTPAEIAGEREATYRSSERFTDAARFWRDYVTAGGTAARLPTGMRAGATRTASVGFWDGLTAPLGVASYTASVAASEVARWRAAADSTETSVPDLLTSAATAFLHRLCNTPRPMLSFTVNYRRGDIKQACGLYSNALPLVIEVPAAGDFVDLAKSVRLERLRVLRYAEYNVSLIKRAAGHAGDVRSPFGPVVNVIPFLRELDLAGAVGRFAGGTFGLPDEVRISTYVDGGPDSDLYIRFDAPGRLYTHEDIAGLAERFVTFVRAALTDPRARVRDISAIGEQERVALLDRCAGPVVELAGVTVPVLLDMQALATPDAAAVVHENAVLTYRELAARSDALARRLAECGAGPERLVAVAVPRSIGLAVALCAVLKAGAAYLPIDPDSPAERVEFMLGDARPTLLLTVAGTDGLAITPLHGAQPRWEASVIERTTAASPAATSQAGGTGEHAAYLRYRSGPFGPAAGVVVTHAALVNELLWMQQRYRLNDTDRVLHKAPASLNASGWEIFWPLIAGATVVMATQDVHGDATALAAMIRRTGVTTVHVVPSVLAELVRDEAVVTAGKGLRHVMCSGEVLPADLAARFHESCDVPVHSLYGPVEAMPVVTSCDYRPGSPTVPLGRPISNAGVYVLDSQLQLTPPGVVGEVYVTGVGLARGYLHRPAATADHFVACPFGPAGTRMYRTGDLARWTDDGELEHAGSADQRVRIRGFWAAFLEIEAVLTAHPGVDQAAVIARPDGPDRAAQLIAYVVPATGGRMGAAGLDVDFSAGLDVVELRRFVAARLPEHLVPATIVVLDRLPLTAEGKRDHAALPEPQATRRAHRVARTAEERLLADAFAEVLGAGRIGLDDDFFALGGDSISAMRVVALARAGGLALTARTVFECRTVAALAAVAAPADEPAVAAAAEGDGGRDDAGPIPLPPMARLFAERGPGLDRLAQWLVLTLPAEMSPDLLTGAVRAVLDRHDVLRSRLADGQLLIQPPGSVDVDKLIRQVPCSGDWSGPSWPALLADEAAKAVGQLSASAGQVIRMVWFAPPGGAPGRLLIAAHHLVVDGMSWRVLVPDLAEAAAQIRSGRTPALAPVGTSLRSWLDELAAEAVRPERVAELELWRGILAPSGDPLGARPLDPAVDLTRTAQTLRVEVPAELSRALLTSVPATFRCGVDDVLLTALALALASRRHNSAGVVRLEGHGRQEELVPGTDLTRTVGWFTTVHPVRFDLSGLDLTDAINGGPAAAEALRRVKESRRVLPDRGIGYSLLRYLNQATGAMLRDLPADEVGFNYLGRFSFDRSRTGREMAWTSAPESAALVAAPDPDMPLISALELNSLVVDTDHGEQLQALFTFATGVLATDEVRHLADDWQAALRGIRAQAATGASGLTPSDVPLVRVRQQDLDDWQSRFGRVDDVWPLTPLQHGLLYHSLLGDSAAASYQTQFVLRINGPVDPARLRGAAQTLLNRHPNLRVAFLTKSTGEPVQVVVDGVEVPFAHVDLAGQPQAEERLARILAEEREAQFRHDSAPLLRFSLITLTPTQAELALTAHHVLFDGWSLPLIEQQLMHLYAGGADALELVEHGYREFLRWHSRQNADEALAAWTEELADATQPTLLASGFAPAEQAGTSTEIGQVDVLLTRQEAASAVRRAADCGITPNVLVQGAWAVVLAQLTGNADVLFGSSVTVRPPELPGAHTVVGMFTNTVPVRVRCAPADSLEGMLQAVQDAQARTLDHYHVGLGDIQRATGLTTLFDTIVIFESFPVDRAALSKASASAELTVTGIRPFAPTHYPLTVLAAADPLLSLTLQYHPDALAPSTVQAIADRFARVLRQFAADPRTRIAAIDVLSEAERQLVVHDWNATALEVPPEFVPEQFARQAAATPDAVAVVVGEQHLTYAELSERANRMAHWLIAQGIGAESRVVVLLPRSADLVAALLAVWQAGGCYVPVDPDYPAARVRSVIDDCAATLVLDENLLDRTDLSRYPAHAPAIAVAPGQAAYTIYTSGSTGKPKGVVIGHDALTNFLASMQRTLRLSAQDRFAAVTTIAFDIAALELFLPLTTGARVVLANREHVANPPAMLDLVEQTGVTVMQATPALWQMLATHDVRRLSGVRVLTGGEALPRPLAEGLCAHAAQVINLYGPTETTVWSTLADVATCKPPSIGTPIANTQVLILDSALRPVPPGVGGDLWIAGDGLARGYHRQPGLTASRFVANPFGPQGARMYRTGDLARWSESGRIEFLGRADFQIKLRGFRIEPGDVEHALTRHPAVREAVVTIREDQPDDKRLVGYVVVAEDAETPPTRELQQFVREQLPDYMVPSAVVTLPAIPLTANGKLDRSRLPRPEASSTKYRAPESAREVALCGIFAEVLGAERVGVDDDFFALGGHSLLATRLAARLRSDLGVEVPIRTIFAAPTVAELARRWSGLSTSVRKPLRRMTER</sequence>
<dbReference type="InterPro" id="IPR006162">
    <property type="entry name" value="Ppantetheine_attach_site"/>
</dbReference>
<dbReference type="InterPro" id="IPR010071">
    <property type="entry name" value="AA_adenyl_dom"/>
</dbReference>